<dbReference type="GeneID" id="108702692"/>
<proteinExistence type="predicted"/>
<organism evidence="2 3">
    <name type="scientific">Xenopus laevis</name>
    <name type="common">African clawed frog</name>
    <dbReference type="NCBI Taxonomy" id="8355"/>
    <lineage>
        <taxon>Eukaryota</taxon>
        <taxon>Metazoa</taxon>
        <taxon>Chordata</taxon>
        <taxon>Craniata</taxon>
        <taxon>Vertebrata</taxon>
        <taxon>Euteleostomi</taxon>
        <taxon>Amphibia</taxon>
        <taxon>Batrachia</taxon>
        <taxon>Anura</taxon>
        <taxon>Pipoidea</taxon>
        <taxon>Pipidae</taxon>
        <taxon>Xenopodinae</taxon>
        <taxon>Xenopus</taxon>
        <taxon>Xenopus</taxon>
    </lineage>
</organism>
<sequence length="359" mass="41724">MSSQQNNANRNMSEEKERQRNRTIDKEAQRANLVKSGNRFITKFISAISDDQHLPKEQKDKYIQRLLHAIFFIGYVNDPSVSPMEFLSNINNLWEVIKKKYPEPCEKYLTHLPRQTPYSILLEYMGRNMPSNDTELMKKLVTFNTSLLQLGHENQEALMANDFSFAASVIACSKYDDKKTSISTYGASLSCKGKDLRKLMIAISTLHVWHKAISYVVCCGNRGDRIEFYNHFYCNAFNVAYNINAQKYMYIPVSPCKLCHKMYKNVTFCPGFDNKNASWAYGNCGETESFSKLLLRLEDSKNYHLFTVINSKEKSLNGLDIEDTFNKEHKKPMTDYVNNILKQRKFNFDPKDWQLFSPV</sequence>
<feature type="compositionally biased region" description="Polar residues" evidence="1">
    <location>
        <begin position="1"/>
        <end position="11"/>
    </location>
</feature>
<dbReference type="AlphaFoldDB" id="A0A1L8EM52"/>
<dbReference type="Proteomes" id="UP000186698">
    <property type="component" value="Chromosome 9_10S"/>
</dbReference>
<gene>
    <name evidence="3" type="primary">LOC108702692</name>
</gene>
<evidence type="ECO:0000256" key="1">
    <source>
        <dbReference type="SAM" id="MobiDB-lite"/>
    </source>
</evidence>
<name>A0A1L8EM52_XENLA</name>
<evidence type="ECO:0000313" key="2">
    <source>
        <dbReference type="Proteomes" id="UP000186698"/>
    </source>
</evidence>
<dbReference type="RefSeq" id="XP_018093788.1">
    <property type="nucleotide sequence ID" value="XM_018238299.2"/>
</dbReference>
<protein>
    <submittedName>
        <fullName evidence="3">Uncharacterized protein LOC108702692 isoform X1</fullName>
    </submittedName>
</protein>
<dbReference type="OrthoDB" id="9947986at2759"/>
<feature type="region of interest" description="Disordered" evidence="1">
    <location>
        <begin position="1"/>
        <end position="29"/>
    </location>
</feature>
<evidence type="ECO:0000313" key="3">
    <source>
        <dbReference type="RefSeq" id="XP_018093788.1"/>
    </source>
</evidence>
<dbReference type="KEGG" id="xla:108702692"/>
<reference evidence="3" key="1">
    <citation type="submission" date="2025-08" db="UniProtKB">
        <authorList>
            <consortium name="RefSeq"/>
        </authorList>
    </citation>
    <scope>IDENTIFICATION</scope>
    <source>
        <strain evidence="3">J_2021</strain>
        <tissue evidence="3">Erythrocytes</tissue>
    </source>
</reference>
<dbReference type="OMA" id="ILCCQTW"/>
<keyword evidence="2" id="KW-1185">Reference proteome</keyword>
<dbReference type="PaxDb" id="8355-A0A1L8EM52"/>
<accession>A0A1L8EM52</accession>
<feature type="compositionally biased region" description="Basic and acidic residues" evidence="1">
    <location>
        <begin position="12"/>
        <end position="29"/>
    </location>
</feature>